<dbReference type="Proteomes" id="UP000317933">
    <property type="component" value="Unassembled WGS sequence"/>
</dbReference>
<reference evidence="1 2" key="1">
    <citation type="journal article" date="2019" name="Environ. Microbiol.">
        <title>Species interactions and distinct microbial communities in high Arctic permafrost affected cryosols are associated with the CH4 and CO2 gas fluxes.</title>
        <authorList>
            <person name="Altshuler I."/>
            <person name="Hamel J."/>
            <person name="Turney S."/>
            <person name="Magnuson E."/>
            <person name="Levesque R."/>
            <person name="Greer C."/>
            <person name="Whyte L.G."/>
        </authorList>
    </citation>
    <scope>NUCLEOTIDE SEQUENCE [LARGE SCALE GENOMIC DNA]</scope>
    <source>
        <strain evidence="1 2">E3</strain>
    </source>
</reference>
<proteinExistence type="predicted"/>
<dbReference type="Pfam" id="PF16786">
    <property type="entry name" value="RecA_dep_nuc"/>
    <property type="match status" value="1"/>
</dbReference>
<evidence type="ECO:0000313" key="1">
    <source>
        <dbReference type="EMBL" id="TPG76326.1"/>
    </source>
</evidence>
<name>A0A502HSF0_9PSED</name>
<protein>
    <submittedName>
        <fullName evidence="1">Recombinase</fullName>
    </submittedName>
</protein>
<organism evidence="1 2">
    <name type="scientific">Pseudomonas arsenicoxydans</name>
    <dbReference type="NCBI Taxonomy" id="702115"/>
    <lineage>
        <taxon>Bacteria</taxon>
        <taxon>Pseudomonadati</taxon>
        <taxon>Pseudomonadota</taxon>
        <taxon>Gammaproteobacteria</taxon>
        <taxon>Pseudomonadales</taxon>
        <taxon>Pseudomonadaceae</taxon>
        <taxon>Pseudomonas</taxon>
    </lineage>
</organism>
<dbReference type="EMBL" id="RCZE01000008">
    <property type="protein sequence ID" value="TPG76326.1"/>
    <property type="molecule type" value="Genomic_DNA"/>
</dbReference>
<evidence type="ECO:0000313" key="2">
    <source>
        <dbReference type="Proteomes" id="UP000317933"/>
    </source>
</evidence>
<sequence length="105" mass="11703">MKGRTRSAAEKHLHDRLANEVGCIACRADGIRNMMVSIHHIDGRTKAGAHEKVLPLCAGHHQDGTGAPGLIAVHPWKRRFEVKYGRQLDLLDDCTEILSERESIE</sequence>
<dbReference type="RefSeq" id="WP_140668765.1">
    <property type="nucleotide sequence ID" value="NZ_RCZE01000008.1"/>
</dbReference>
<dbReference type="Gene3D" id="3.30.40.190">
    <property type="match status" value="1"/>
</dbReference>
<dbReference type="InterPro" id="IPR031875">
    <property type="entry name" value="RecA_dep_nuc"/>
</dbReference>
<gene>
    <name evidence="1" type="ORF">EAH78_18355</name>
</gene>
<comment type="caution">
    <text evidence="1">The sequence shown here is derived from an EMBL/GenBank/DDBJ whole genome shotgun (WGS) entry which is preliminary data.</text>
</comment>
<accession>A0A502HSF0</accession>
<dbReference type="AlphaFoldDB" id="A0A502HSF0"/>